<dbReference type="AlphaFoldDB" id="A0A934N7U6"/>
<feature type="region of interest" description="Disordered" evidence="1">
    <location>
        <begin position="157"/>
        <end position="202"/>
    </location>
</feature>
<feature type="transmembrane region" description="Helical" evidence="2">
    <location>
        <begin position="122"/>
        <end position="139"/>
    </location>
</feature>
<dbReference type="EMBL" id="JAEKNR010000028">
    <property type="protein sequence ID" value="MBJ7596899.1"/>
    <property type="molecule type" value="Genomic_DNA"/>
</dbReference>
<evidence type="ECO:0000313" key="3">
    <source>
        <dbReference type="EMBL" id="MBJ7596899.1"/>
    </source>
</evidence>
<feature type="compositionally biased region" description="Polar residues" evidence="1">
    <location>
        <begin position="1"/>
        <end position="43"/>
    </location>
</feature>
<reference evidence="3" key="1">
    <citation type="submission" date="2020-10" db="EMBL/GenBank/DDBJ databases">
        <title>Ca. Dormibacterota MAGs.</title>
        <authorList>
            <person name="Montgomery K."/>
        </authorList>
    </citation>
    <scope>NUCLEOTIDE SEQUENCE [LARGE SCALE GENOMIC DNA]</scope>
    <source>
        <strain evidence="3">SC8812_S17_10</strain>
    </source>
</reference>
<sequence>MTEESTSGAQQAVQEKGQQAKEQVQQATSSAKEQLQQATSSAQDKMRQQVDTRSTEAGHQVDSVAEAMRKASEHLSGQGNDLPAKAAEQVAQRAEQLGQYLRESDADKILGDLEDFARKQPLIVAAVGLAAGIAAARFLKASGQRRYRAQTQGSSYAGLTTTTYDPAVQSDPLASRYPTIEPEAATYPPESYPPAPPARTRG</sequence>
<keyword evidence="2" id="KW-1133">Transmembrane helix</keyword>
<keyword evidence="2" id="KW-0812">Transmembrane</keyword>
<proteinExistence type="predicted"/>
<name>A0A934N7U6_9BACT</name>
<keyword evidence="2" id="KW-0472">Membrane</keyword>
<feature type="region of interest" description="Disordered" evidence="1">
    <location>
        <begin position="1"/>
        <end position="90"/>
    </location>
</feature>
<keyword evidence="4" id="KW-1185">Reference proteome</keyword>
<dbReference type="Gene3D" id="1.20.120.20">
    <property type="entry name" value="Apolipoprotein"/>
    <property type="match status" value="1"/>
</dbReference>
<evidence type="ECO:0008006" key="5">
    <source>
        <dbReference type="Google" id="ProtNLM"/>
    </source>
</evidence>
<dbReference type="SUPFAM" id="SSF58113">
    <property type="entry name" value="Apolipoprotein A-I"/>
    <property type="match status" value="1"/>
</dbReference>
<gene>
    <name evidence="3" type="ORF">JF922_02270</name>
</gene>
<feature type="compositionally biased region" description="Pro residues" evidence="1">
    <location>
        <begin position="190"/>
        <end position="202"/>
    </location>
</feature>
<comment type="caution">
    <text evidence="3">The sequence shown here is derived from an EMBL/GenBank/DDBJ whole genome shotgun (WGS) entry which is preliminary data.</text>
</comment>
<organism evidence="3 4">
    <name type="scientific">Candidatus Nephthysia bennettiae</name>
    <dbReference type="NCBI Taxonomy" id="3127016"/>
    <lineage>
        <taxon>Bacteria</taxon>
        <taxon>Bacillati</taxon>
        <taxon>Candidatus Dormiibacterota</taxon>
        <taxon>Candidatus Dormibacteria</taxon>
        <taxon>Candidatus Dormibacterales</taxon>
        <taxon>Candidatus Dormibacteraceae</taxon>
        <taxon>Candidatus Nephthysia</taxon>
    </lineage>
</organism>
<dbReference type="Proteomes" id="UP000612893">
    <property type="component" value="Unassembled WGS sequence"/>
</dbReference>
<protein>
    <recommendedName>
        <fullName evidence="5">DUF3618 domain-containing protein</fullName>
    </recommendedName>
</protein>
<evidence type="ECO:0000256" key="1">
    <source>
        <dbReference type="SAM" id="MobiDB-lite"/>
    </source>
</evidence>
<evidence type="ECO:0000256" key="2">
    <source>
        <dbReference type="SAM" id="Phobius"/>
    </source>
</evidence>
<feature type="compositionally biased region" description="Basic and acidic residues" evidence="1">
    <location>
        <begin position="44"/>
        <end position="56"/>
    </location>
</feature>
<accession>A0A934N7U6</accession>
<dbReference type="RefSeq" id="WP_338198729.1">
    <property type="nucleotide sequence ID" value="NZ_JAEKNR010000028.1"/>
</dbReference>
<evidence type="ECO:0000313" key="4">
    <source>
        <dbReference type="Proteomes" id="UP000612893"/>
    </source>
</evidence>